<accession>A0A0F9TFK9</accession>
<protein>
    <submittedName>
        <fullName evidence="1">Uncharacterized protein</fullName>
    </submittedName>
</protein>
<gene>
    <name evidence="1" type="ORF">LCGC14_0659680</name>
</gene>
<sequence>MSFNCPLYGKKYYCGITVSQTCENSSSDNDLISNNGNREWRCNVILGLNHFVFLTRKNIKIAVK</sequence>
<dbReference type="AlphaFoldDB" id="A0A0F9TFK9"/>
<dbReference type="EMBL" id="LAZR01001258">
    <property type="protein sequence ID" value="KKN47771.1"/>
    <property type="molecule type" value="Genomic_DNA"/>
</dbReference>
<name>A0A0F9TFK9_9ZZZZ</name>
<evidence type="ECO:0000313" key="1">
    <source>
        <dbReference type="EMBL" id="KKN47771.1"/>
    </source>
</evidence>
<proteinExistence type="predicted"/>
<reference evidence="1" key="1">
    <citation type="journal article" date="2015" name="Nature">
        <title>Complex archaea that bridge the gap between prokaryotes and eukaryotes.</title>
        <authorList>
            <person name="Spang A."/>
            <person name="Saw J.H."/>
            <person name="Jorgensen S.L."/>
            <person name="Zaremba-Niedzwiedzka K."/>
            <person name="Martijn J."/>
            <person name="Lind A.E."/>
            <person name="van Eijk R."/>
            <person name="Schleper C."/>
            <person name="Guy L."/>
            <person name="Ettema T.J."/>
        </authorList>
    </citation>
    <scope>NUCLEOTIDE SEQUENCE</scope>
</reference>
<organism evidence="1">
    <name type="scientific">marine sediment metagenome</name>
    <dbReference type="NCBI Taxonomy" id="412755"/>
    <lineage>
        <taxon>unclassified sequences</taxon>
        <taxon>metagenomes</taxon>
        <taxon>ecological metagenomes</taxon>
    </lineage>
</organism>
<comment type="caution">
    <text evidence="1">The sequence shown here is derived from an EMBL/GenBank/DDBJ whole genome shotgun (WGS) entry which is preliminary data.</text>
</comment>